<proteinExistence type="predicted"/>
<organism evidence="2 3">
    <name type="scientific">Eumeta variegata</name>
    <name type="common">Bagworm moth</name>
    <name type="synonym">Eumeta japonica</name>
    <dbReference type="NCBI Taxonomy" id="151549"/>
    <lineage>
        <taxon>Eukaryota</taxon>
        <taxon>Metazoa</taxon>
        <taxon>Ecdysozoa</taxon>
        <taxon>Arthropoda</taxon>
        <taxon>Hexapoda</taxon>
        <taxon>Insecta</taxon>
        <taxon>Pterygota</taxon>
        <taxon>Neoptera</taxon>
        <taxon>Endopterygota</taxon>
        <taxon>Lepidoptera</taxon>
        <taxon>Glossata</taxon>
        <taxon>Ditrysia</taxon>
        <taxon>Tineoidea</taxon>
        <taxon>Psychidae</taxon>
        <taxon>Oiketicinae</taxon>
        <taxon>Eumeta</taxon>
    </lineage>
</organism>
<feature type="region of interest" description="Disordered" evidence="1">
    <location>
        <begin position="160"/>
        <end position="194"/>
    </location>
</feature>
<dbReference type="EMBL" id="BGZK01001071">
    <property type="protein sequence ID" value="GBP70348.1"/>
    <property type="molecule type" value="Genomic_DNA"/>
</dbReference>
<protein>
    <submittedName>
        <fullName evidence="2">Uncharacterized protein</fullName>
    </submittedName>
</protein>
<dbReference type="Proteomes" id="UP000299102">
    <property type="component" value="Unassembled WGS sequence"/>
</dbReference>
<accession>A0A4C1Y396</accession>
<evidence type="ECO:0000256" key="1">
    <source>
        <dbReference type="SAM" id="MobiDB-lite"/>
    </source>
</evidence>
<comment type="caution">
    <text evidence="2">The sequence shown here is derived from an EMBL/GenBank/DDBJ whole genome shotgun (WGS) entry which is preliminary data.</text>
</comment>
<sequence>MPKWRNRLWAHIENGIDPDMEFSLEIKQSIGRIRRELGADGETLQTAPSEWARRMDFSPLIRNYEYSIHISSRRLQQALRNTRRLQHQVTSCGRELEFAGYNLKKKSTMVGIKEPLKKKRAAKRFPLTWDTNSIYPTKCFVLTKIAGSVTRRTEVEWRSRHSESSMPLFESRPPSMCLPRISTDPAGQQKQLRY</sequence>
<reference evidence="2 3" key="1">
    <citation type="journal article" date="2019" name="Commun. Biol.">
        <title>The bagworm genome reveals a unique fibroin gene that provides high tensile strength.</title>
        <authorList>
            <person name="Kono N."/>
            <person name="Nakamura H."/>
            <person name="Ohtoshi R."/>
            <person name="Tomita M."/>
            <person name="Numata K."/>
            <person name="Arakawa K."/>
        </authorList>
    </citation>
    <scope>NUCLEOTIDE SEQUENCE [LARGE SCALE GENOMIC DNA]</scope>
</reference>
<dbReference type="AlphaFoldDB" id="A0A4C1Y396"/>
<keyword evidence="3" id="KW-1185">Reference proteome</keyword>
<feature type="compositionally biased region" description="Polar residues" evidence="1">
    <location>
        <begin position="185"/>
        <end position="194"/>
    </location>
</feature>
<gene>
    <name evidence="2" type="ORF">EVAR_51671_1</name>
</gene>
<name>A0A4C1Y396_EUMVA</name>
<evidence type="ECO:0000313" key="2">
    <source>
        <dbReference type="EMBL" id="GBP70348.1"/>
    </source>
</evidence>
<evidence type="ECO:0000313" key="3">
    <source>
        <dbReference type="Proteomes" id="UP000299102"/>
    </source>
</evidence>